<reference evidence="7" key="1">
    <citation type="submission" date="2021-02" db="EMBL/GenBank/DDBJ databases">
        <authorList>
            <person name="Nowell W R."/>
        </authorList>
    </citation>
    <scope>NUCLEOTIDE SEQUENCE</scope>
</reference>
<evidence type="ECO:0000256" key="1">
    <source>
        <dbReference type="ARBA" id="ARBA00008601"/>
    </source>
</evidence>
<evidence type="ECO:0000259" key="5">
    <source>
        <dbReference type="PROSITE" id="PS50054"/>
    </source>
</evidence>
<protein>
    <recommendedName>
        <fullName evidence="2">protein-tyrosine-phosphatase</fullName>
        <ecNumber evidence="2">3.1.3.48</ecNumber>
    </recommendedName>
</protein>
<dbReference type="PANTHER" id="PTHR10159">
    <property type="entry name" value="DUAL SPECIFICITY PROTEIN PHOSPHATASE"/>
    <property type="match status" value="1"/>
</dbReference>
<proteinExistence type="inferred from homology"/>
<dbReference type="GO" id="GO:0005737">
    <property type="term" value="C:cytoplasm"/>
    <property type="evidence" value="ECO:0007669"/>
    <property type="project" value="TreeGrafter"/>
</dbReference>
<evidence type="ECO:0000259" key="6">
    <source>
        <dbReference type="PROSITE" id="PS50056"/>
    </source>
</evidence>
<dbReference type="PROSITE" id="PS00383">
    <property type="entry name" value="TYR_PHOSPHATASE_1"/>
    <property type="match status" value="1"/>
</dbReference>
<keyword evidence="4" id="KW-0904">Protein phosphatase</keyword>
<feature type="domain" description="Tyrosine-protein phosphatase" evidence="5">
    <location>
        <begin position="13"/>
        <end position="158"/>
    </location>
</feature>
<dbReference type="EMBL" id="CAJNOJ010000005">
    <property type="protein sequence ID" value="CAF0750871.1"/>
    <property type="molecule type" value="Genomic_DNA"/>
</dbReference>
<evidence type="ECO:0000256" key="2">
    <source>
        <dbReference type="ARBA" id="ARBA00013064"/>
    </source>
</evidence>
<dbReference type="InterPro" id="IPR000387">
    <property type="entry name" value="Tyr_Pase_dom"/>
</dbReference>
<dbReference type="Pfam" id="PF00782">
    <property type="entry name" value="DSPc"/>
    <property type="match status" value="1"/>
</dbReference>
<organism evidence="7 8">
    <name type="scientific">Adineta ricciae</name>
    <name type="common">Rotifer</name>
    <dbReference type="NCBI Taxonomy" id="249248"/>
    <lineage>
        <taxon>Eukaryota</taxon>
        <taxon>Metazoa</taxon>
        <taxon>Spiralia</taxon>
        <taxon>Gnathifera</taxon>
        <taxon>Rotifera</taxon>
        <taxon>Eurotatoria</taxon>
        <taxon>Bdelloidea</taxon>
        <taxon>Adinetida</taxon>
        <taxon>Adinetidae</taxon>
        <taxon>Adineta</taxon>
    </lineage>
</organism>
<keyword evidence="3" id="KW-0378">Hydrolase</keyword>
<dbReference type="GO" id="GO:0043409">
    <property type="term" value="P:negative regulation of MAPK cascade"/>
    <property type="evidence" value="ECO:0007669"/>
    <property type="project" value="TreeGrafter"/>
</dbReference>
<dbReference type="GO" id="GO:0008330">
    <property type="term" value="F:protein tyrosine/threonine phosphatase activity"/>
    <property type="evidence" value="ECO:0007669"/>
    <property type="project" value="TreeGrafter"/>
</dbReference>
<dbReference type="PROSITE" id="PS50056">
    <property type="entry name" value="TYR_PHOSPHATASE_2"/>
    <property type="match status" value="1"/>
</dbReference>
<dbReference type="PANTHER" id="PTHR10159:SF533">
    <property type="entry name" value="TYROSINE-PROTEIN PHOSPHATASE VHP-1"/>
    <property type="match status" value="1"/>
</dbReference>
<dbReference type="Proteomes" id="UP000663852">
    <property type="component" value="Unassembled WGS sequence"/>
</dbReference>
<evidence type="ECO:0000313" key="7">
    <source>
        <dbReference type="EMBL" id="CAF0750871.1"/>
    </source>
</evidence>
<dbReference type="InterPro" id="IPR020422">
    <property type="entry name" value="TYR_PHOSPHATASE_DUAL_dom"/>
</dbReference>
<comment type="caution">
    <text evidence="7">The sequence shown here is derived from an EMBL/GenBank/DDBJ whole genome shotgun (WGS) entry which is preliminary data.</text>
</comment>
<dbReference type="GO" id="GO:0033550">
    <property type="term" value="F:MAP kinase tyrosine phosphatase activity"/>
    <property type="evidence" value="ECO:0007669"/>
    <property type="project" value="TreeGrafter"/>
</dbReference>
<dbReference type="OrthoDB" id="165342at2759"/>
<dbReference type="GO" id="GO:0017017">
    <property type="term" value="F:MAP kinase tyrosine/serine/threonine phosphatase activity"/>
    <property type="evidence" value="ECO:0007669"/>
    <property type="project" value="TreeGrafter"/>
</dbReference>
<gene>
    <name evidence="7" type="ORF">EDS130_LOCUS2277</name>
</gene>
<evidence type="ECO:0000313" key="8">
    <source>
        <dbReference type="Proteomes" id="UP000663852"/>
    </source>
</evidence>
<dbReference type="InterPro" id="IPR000340">
    <property type="entry name" value="Dual-sp_phosphatase_cat-dom"/>
</dbReference>
<dbReference type="AlphaFoldDB" id="A0A813PB49"/>
<comment type="similarity">
    <text evidence="1">Belongs to the protein-tyrosine phosphatase family. Non-receptor class dual specificity subfamily.</text>
</comment>
<dbReference type="InterPro" id="IPR016130">
    <property type="entry name" value="Tyr_Pase_AS"/>
</dbReference>
<name>A0A813PB49_ADIRI</name>
<evidence type="ECO:0000256" key="4">
    <source>
        <dbReference type="ARBA" id="ARBA00022912"/>
    </source>
</evidence>
<dbReference type="SUPFAM" id="SSF52799">
    <property type="entry name" value="(Phosphotyrosine protein) phosphatases II"/>
    <property type="match status" value="1"/>
</dbReference>
<dbReference type="InterPro" id="IPR029021">
    <property type="entry name" value="Prot-tyrosine_phosphatase-like"/>
</dbReference>
<sequence length="364" mass="41297">MSEQPSKDQCRSTLSQIFHFLFVGSQEDASSPTTIQKHQITHVINVSTTGDRPSFVSDDNHEHFLRIPINDSLDAQLSPYFDRAYAFIEKARLNNGHVLIHCLAGISRSPALAIAYVIRYLHLSADDAYKYVKQRRSQISPNFNFLGQLYQYECSLTCTSANNSLPKCVKTESPVIERRYCIQVENSCQAENSMRNQTSLVKRPTGFNFNSINTRRSQTTLAPLASFVQLTLESTPQQSLESSHSNATSIKRLTAKEDASTIQLINSSYEELKRKKPADVLRPKSYMEQSDLINSYFQDSRIHSESLDQCKSSQSFDTNTETLTNGVLSSRASVCLLCQKSDFSLLDRQNRRFRFAAFIILNRN</sequence>
<dbReference type="SMART" id="SM00195">
    <property type="entry name" value="DSPc"/>
    <property type="match status" value="1"/>
</dbReference>
<dbReference type="EC" id="3.1.3.48" evidence="2"/>
<feature type="domain" description="Tyrosine specific protein phosphatases" evidence="6">
    <location>
        <begin position="78"/>
        <end position="136"/>
    </location>
</feature>
<accession>A0A813PB49</accession>
<dbReference type="PROSITE" id="PS50054">
    <property type="entry name" value="TYR_PHOSPHATASE_DUAL"/>
    <property type="match status" value="1"/>
</dbReference>
<evidence type="ECO:0000256" key="3">
    <source>
        <dbReference type="ARBA" id="ARBA00022801"/>
    </source>
</evidence>
<dbReference type="Gene3D" id="3.90.190.10">
    <property type="entry name" value="Protein tyrosine phosphatase superfamily"/>
    <property type="match status" value="1"/>
</dbReference>